<gene>
    <name evidence="5" type="ORF">SAMN05421818_13015</name>
</gene>
<proteinExistence type="predicted"/>
<keyword evidence="1" id="KW-0805">Transcription regulation</keyword>
<evidence type="ECO:0000256" key="2">
    <source>
        <dbReference type="ARBA" id="ARBA00023125"/>
    </source>
</evidence>
<evidence type="ECO:0000256" key="3">
    <source>
        <dbReference type="ARBA" id="ARBA00023163"/>
    </source>
</evidence>
<evidence type="ECO:0000313" key="6">
    <source>
        <dbReference type="Proteomes" id="UP000243588"/>
    </source>
</evidence>
<keyword evidence="2 5" id="KW-0238">DNA-binding</keyword>
<feature type="domain" description="HTH araC/xylS-type" evidence="4">
    <location>
        <begin position="158"/>
        <end position="256"/>
    </location>
</feature>
<dbReference type="SMART" id="SM00342">
    <property type="entry name" value="HTH_ARAC"/>
    <property type="match status" value="1"/>
</dbReference>
<dbReference type="SUPFAM" id="SSF51215">
    <property type="entry name" value="Regulatory protein AraC"/>
    <property type="match status" value="1"/>
</dbReference>
<dbReference type="STRING" id="702745.SAMN05421818_13015"/>
<organism evidence="5 6">
    <name type="scientific">Myroides phaeus</name>
    <dbReference type="NCBI Taxonomy" id="702745"/>
    <lineage>
        <taxon>Bacteria</taxon>
        <taxon>Pseudomonadati</taxon>
        <taxon>Bacteroidota</taxon>
        <taxon>Flavobacteriia</taxon>
        <taxon>Flavobacteriales</taxon>
        <taxon>Flavobacteriaceae</taxon>
        <taxon>Myroides</taxon>
    </lineage>
</organism>
<dbReference type="Pfam" id="PF12833">
    <property type="entry name" value="HTH_18"/>
    <property type="match status" value="1"/>
</dbReference>
<dbReference type="InterPro" id="IPR037923">
    <property type="entry name" value="HTH-like"/>
</dbReference>
<dbReference type="RefSeq" id="WP_090410342.1">
    <property type="nucleotide sequence ID" value="NZ_FNDQ01000030.1"/>
</dbReference>
<keyword evidence="6" id="KW-1185">Reference proteome</keyword>
<dbReference type="Pfam" id="PF02311">
    <property type="entry name" value="AraC_binding"/>
    <property type="match status" value="1"/>
</dbReference>
<evidence type="ECO:0000259" key="4">
    <source>
        <dbReference type="PROSITE" id="PS01124"/>
    </source>
</evidence>
<dbReference type="Gene3D" id="2.60.120.10">
    <property type="entry name" value="Jelly Rolls"/>
    <property type="match status" value="1"/>
</dbReference>
<evidence type="ECO:0000256" key="1">
    <source>
        <dbReference type="ARBA" id="ARBA00023015"/>
    </source>
</evidence>
<dbReference type="GO" id="GO:0043565">
    <property type="term" value="F:sequence-specific DNA binding"/>
    <property type="evidence" value="ECO:0007669"/>
    <property type="project" value="InterPro"/>
</dbReference>
<name>A0A1G8GNQ3_9FLAO</name>
<evidence type="ECO:0000313" key="5">
    <source>
        <dbReference type="EMBL" id="SDH96035.1"/>
    </source>
</evidence>
<dbReference type="InterPro" id="IPR014710">
    <property type="entry name" value="RmlC-like_jellyroll"/>
</dbReference>
<dbReference type="EMBL" id="FNDQ01000030">
    <property type="protein sequence ID" value="SDH96035.1"/>
    <property type="molecule type" value="Genomic_DNA"/>
</dbReference>
<sequence>MDGHKLVDEVGKDVFVWHAKQWKHTDEFHSHKKAQLVFVEEGYQYLHIEENHFLLPQNHVAWIPSNAIHKTTTSSEHVSLRTLYFDIDNLPSFYDELYLFAIPPVLKEMILYTEKWSMLKEENKSESLFLKAILHELPSFIDNAVPLQTPVPKSKNLIDIAAYIHQNYQHKINIEEVATIFHLSIRTLERQFKKETGISIAKYIQMVKIIKSIELLSEGVLTINEIAFKVGYSSAQSYSNVFTKLIGRRPSDFLNQINK</sequence>
<reference evidence="6" key="1">
    <citation type="submission" date="2016-10" db="EMBL/GenBank/DDBJ databases">
        <authorList>
            <person name="Varghese N."/>
            <person name="Submissions S."/>
        </authorList>
    </citation>
    <scope>NUCLEOTIDE SEQUENCE [LARGE SCALE GENOMIC DNA]</scope>
    <source>
        <strain evidence="6">DSM 23313</strain>
    </source>
</reference>
<dbReference type="InterPro" id="IPR009057">
    <property type="entry name" value="Homeodomain-like_sf"/>
</dbReference>
<dbReference type="GO" id="GO:0003700">
    <property type="term" value="F:DNA-binding transcription factor activity"/>
    <property type="evidence" value="ECO:0007669"/>
    <property type="project" value="InterPro"/>
</dbReference>
<dbReference type="Gene3D" id="1.10.10.60">
    <property type="entry name" value="Homeodomain-like"/>
    <property type="match status" value="2"/>
</dbReference>
<dbReference type="InterPro" id="IPR003313">
    <property type="entry name" value="AraC-bd"/>
</dbReference>
<dbReference type="Proteomes" id="UP000243588">
    <property type="component" value="Unassembled WGS sequence"/>
</dbReference>
<dbReference type="PANTHER" id="PTHR11019:SF199">
    <property type="entry name" value="HTH-TYPE TRANSCRIPTIONAL REGULATOR NIMR"/>
    <property type="match status" value="1"/>
</dbReference>
<accession>A0A1G8GNQ3</accession>
<dbReference type="PANTHER" id="PTHR11019">
    <property type="entry name" value="HTH-TYPE TRANSCRIPTIONAL REGULATOR NIMR"/>
    <property type="match status" value="1"/>
</dbReference>
<keyword evidence="3" id="KW-0804">Transcription</keyword>
<protein>
    <submittedName>
        <fullName evidence="5">AraC-type DNA-binding protein</fullName>
    </submittedName>
</protein>
<dbReference type="SUPFAM" id="SSF46689">
    <property type="entry name" value="Homeodomain-like"/>
    <property type="match status" value="2"/>
</dbReference>
<dbReference type="AlphaFoldDB" id="A0A1G8GNQ3"/>
<dbReference type="InterPro" id="IPR018060">
    <property type="entry name" value="HTH_AraC"/>
</dbReference>
<dbReference type="PROSITE" id="PS01124">
    <property type="entry name" value="HTH_ARAC_FAMILY_2"/>
    <property type="match status" value="1"/>
</dbReference>